<dbReference type="GeneID" id="54577874"/>
<proteinExistence type="predicted"/>
<organism evidence="2 3">
    <name type="scientific">Trematosphaeria pertusa</name>
    <dbReference type="NCBI Taxonomy" id="390896"/>
    <lineage>
        <taxon>Eukaryota</taxon>
        <taxon>Fungi</taxon>
        <taxon>Dikarya</taxon>
        <taxon>Ascomycota</taxon>
        <taxon>Pezizomycotina</taxon>
        <taxon>Dothideomycetes</taxon>
        <taxon>Pleosporomycetidae</taxon>
        <taxon>Pleosporales</taxon>
        <taxon>Massarineae</taxon>
        <taxon>Trematosphaeriaceae</taxon>
        <taxon>Trematosphaeria</taxon>
    </lineage>
</organism>
<gene>
    <name evidence="2" type="ORF">BU26DRAFT_44361</name>
</gene>
<evidence type="ECO:0000256" key="1">
    <source>
        <dbReference type="SAM" id="MobiDB-lite"/>
    </source>
</evidence>
<keyword evidence="3" id="KW-1185">Reference proteome</keyword>
<sequence>MPRNGGGSPKSYEASRRSAASPTDKFKSIPHHVWAPLDRASAEAGIGPSPAEPLRPSAPLFHQRLRPPGSEAQSGLVSRGHTGGRVRDRVAVSPQTNQASGSSSQFTTFPCLRVLQCSGK</sequence>
<protein>
    <submittedName>
        <fullName evidence="2">Uncharacterized protein</fullName>
    </submittedName>
</protein>
<evidence type="ECO:0000313" key="3">
    <source>
        <dbReference type="Proteomes" id="UP000800094"/>
    </source>
</evidence>
<evidence type="ECO:0000313" key="2">
    <source>
        <dbReference type="EMBL" id="KAF2257471.1"/>
    </source>
</evidence>
<dbReference type="Proteomes" id="UP000800094">
    <property type="component" value="Unassembled WGS sequence"/>
</dbReference>
<dbReference type="AlphaFoldDB" id="A0A6A6J4W0"/>
<accession>A0A6A6J4W0</accession>
<reference evidence="2" key="1">
    <citation type="journal article" date="2020" name="Stud. Mycol.">
        <title>101 Dothideomycetes genomes: a test case for predicting lifestyles and emergence of pathogens.</title>
        <authorList>
            <person name="Haridas S."/>
            <person name="Albert R."/>
            <person name="Binder M."/>
            <person name="Bloem J."/>
            <person name="Labutti K."/>
            <person name="Salamov A."/>
            <person name="Andreopoulos B."/>
            <person name="Baker S."/>
            <person name="Barry K."/>
            <person name="Bills G."/>
            <person name="Bluhm B."/>
            <person name="Cannon C."/>
            <person name="Castanera R."/>
            <person name="Culley D."/>
            <person name="Daum C."/>
            <person name="Ezra D."/>
            <person name="Gonzalez J."/>
            <person name="Henrissat B."/>
            <person name="Kuo A."/>
            <person name="Liang C."/>
            <person name="Lipzen A."/>
            <person name="Lutzoni F."/>
            <person name="Magnuson J."/>
            <person name="Mondo S."/>
            <person name="Nolan M."/>
            <person name="Ohm R."/>
            <person name="Pangilinan J."/>
            <person name="Park H.-J."/>
            <person name="Ramirez L."/>
            <person name="Alfaro M."/>
            <person name="Sun H."/>
            <person name="Tritt A."/>
            <person name="Yoshinaga Y."/>
            <person name="Zwiers L.-H."/>
            <person name="Turgeon B."/>
            <person name="Goodwin S."/>
            <person name="Spatafora J."/>
            <person name="Crous P."/>
            <person name="Grigoriev I."/>
        </authorList>
    </citation>
    <scope>NUCLEOTIDE SEQUENCE</scope>
    <source>
        <strain evidence="2">CBS 122368</strain>
    </source>
</reference>
<dbReference type="EMBL" id="ML987189">
    <property type="protein sequence ID" value="KAF2257471.1"/>
    <property type="molecule type" value="Genomic_DNA"/>
</dbReference>
<name>A0A6A6J4W0_9PLEO</name>
<dbReference type="RefSeq" id="XP_033692475.1">
    <property type="nucleotide sequence ID" value="XM_033824544.1"/>
</dbReference>
<feature type="region of interest" description="Disordered" evidence="1">
    <location>
        <begin position="1"/>
        <end position="87"/>
    </location>
</feature>